<evidence type="ECO:0000313" key="3">
    <source>
        <dbReference type="Proteomes" id="UP000579250"/>
    </source>
</evidence>
<accession>A0A846Z291</accession>
<evidence type="ECO:0000259" key="1">
    <source>
        <dbReference type="PROSITE" id="PS51462"/>
    </source>
</evidence>
<reference evidence="2 3" key="1">
    <citation type="submission" date="2020-04" db="EMBL/GenBank/DDBJ databases">
        <title>MicrobeNet Type strains.</title>
        <authorList>
            <person name="Nicholson A.C."/>
        </authorList>
    </citation>
    <scope>NUCLEOTIDE SEQUENCE [LARGE SCALE GENOMIC DNA]</scope>
    <source>
        <strain evidence="2 3">ATCC BAA-277</strain>
    </source>
</reference>
<organism evidence="2 3">
    <name type="scientific">Actinomadura latina</name>
    <dbReference type="NCBI Taxonomy" id="163603"/>
    <lineage>
        <taxon>Bacteria</taxon>
        <taxon>Bacillati</taxon>
        <taxon>Actinomycetota</taxon>
        <taxon>Actinomycetes</taxon>
        <taxon>Streptosporangiales</taxon>
        <taxon>Thermomonosporaceae</taxon>
        <taxon>Actinomadura</taxon>
    </lineage>
</organism>
<dbReference type="InterPro" id="IPR000086">
    <property type="entry name" value="NUDIX_hydrolase_dom"/>
</dbReference>
<dbReference type="Proteomes" id="UP000579250">
    <property type="component" value="Unassembled WGS sequence"/>
</dbReference>
<dbReference type="InterPro" id="IPR015797">
    <property type="entry name" value="NUDIX_hydrolase-like_dom_sf"/>
</dbReference>
<proteinExistence type="predicted"/>
<sequence length="133" mass="14592">MAFLDVVAWVEVSGGRMLAVRSRGRDLLYLPGGKREPGEDDWSALSREVREELALELDRASFRELGVIRAAAHDQPDFARVRMACFTAAHRGVMTPSGEVDEYVYVGRDERHLLAPASRAALDLAAGHGLLSS</sequence>
<dbReference type="CDD" id="cd04690">
    <property type="entry name" value="NUDIX_Hydrolase"/>
    <property type="match status" value="1"/>
</dbReference>
<name>A0A846Z291_9ACTN</name>
<dbReference type="Pfam" id="PF00293">
    <property type="entry name" value="NUDIX"/>
    <property type="match status" value="1"/>
</dbReference>
<keyword evidence="3" id="KW-1185">Reference proteome</keyword>
<dbReference type="SUPFAM" id="SSF55811">
    <property type="entry name" value="Nudix"/>
    <property type="match status" value="1"/>
</dbReference>
<dbReference type="EMBL" id="JAAXPI010000015">
    <property type="protein sequence ID" value="NKZ04855.1"/>
    <property type="molecule type" value="Genomic_DNA"/>
</dbReference>
<dbReference type="Gene3D" id="3.90.79.10">
    <property type="entry name" value="Nucleoside Triphosphate Pyrophosphohydrolase"/>
    <property type="match status" value="1"/>
</dbReference>
<dbReference type="PROSITE" id="PS51462">
    <property type="entry name" value="NUDIX"/>
    <property type="match status" value="1"/>
</dbReference>
<feature type="domain" description="Nudix hydrolase" evidence="1">
    <location>
        <begin position="1"/>
        <end position="128"/>
    </location>
</feature>
<dbReference type="AlphaFoldDB" id="A0A846Z291"/>
<evidence type="ECO:0000313" key="2">
    <source>
        <dbReference type="EMBL" id="NKZ04855.1"/>
    </source>
</evidence>
<gene>
    <name evidence="2" type="ORF">HGB48_14000</name>
</gene>
<comment type="caution">
    <text evidence="2">The sequence shown here is derived from an EMBL/GenBank/DDBJ whole genome shotgun (WGS) entry which is preliminary data.</text>
</comment>
<dbReference type="RefSeq" id="WP_157438075.1">
    <property type="nucleotide sequence ID" value="NZ_JAAXPI010000015.1"/>
</dbReference>
<protein>
    <submittedName>
        <fullName evidence="2">NUDIX domain-containing protein</fullName>
    </submittedName>
</protein>